<comment type="caution">
    <text evidence="1">The sequence shown here is derived from an EMBL/GenBank/DDBJ whole genome shotgun (WGS) entry which is preliminary data.</text>
</comment>
<evidence type="ECO:0000313" key="2">
    <source>
        <dbReference type="Proteomes" id="UP000288805"/>
    </source>
</evidence>
<accession>A0A438F6Y5</accession>
<name>A0A438F6Y5_VITVI</name>
<sequence length="143" mass="16367">MEWRFMVEREALWKQVISMKYGVEEWEGYTLEGRKGFGVGLWKEIRKEGSLLSNNIVFSVGNGRRVRFWKDSWCGDEALCYTFPSLFALAVSKEEWVAEVWDPSVEGGNWSPRFSRLSMIGSSLGGTAAHDNSREEGYRRIGG</sequence>
<dbReference type="AlphaFoldDB" id="A0A438F6Y5"/>
<reference evidence="1 2" key="1">
    <citation type="journal article" date="2018" name="PLoS Genet.">
        <title>Population sequencing reveals clonal diversity and ancestral inbreeding in the grapevine cultivar Chardonnay.</title>
        <authorList>
            <person name="Roach M.J."/>
            <person name="Johnson D.L."/>
            <person name="Bohlmann J."/>
            <person name="van Vuuren H.J."/>
            <person name="Jones S.J."/>
            <person name="Pretorius I.S."/>
            <person name="Schmidt S.A."/>
            <person name="Borneman A.R."/>
        </authorList>
    </citation>
    <scope>NUCLEOTIDE SEQUENCE [LARGE SCALE GENOMIC DNA]</scope>
    <source>
        <strain evidence="2">cv. Chardonnay</strain>
        <tissue evidence="1">Leaf</tissue>
    </source>
</reference>
<evidence type="ECO:0000313" key="1">
    <source>
        <dbReference type="EMBL" id="RVW55778.1"/>
    </source>
</evidence>
<dbReference type="PANTHER" id="PTHR36617:SF15">
    <property type="entry name" value="REVERSE TRANSCRIPTASE ZINC-BINDING DOMAIN-CONTAINING PROTEIN"/>
    <property type="match status" value="1"/>
</dbReference>
<gene>
    <name evidence="1" type="ORF">CK203_075732</name>
</gene>
<organism evidence="1 2">
    <name type="scientific">Vitis vinifera</name>
    <name type="common">Grape</name>
    <dbReference type="NCBI Taxonomy" id="29760"/>
    <lineage>
        <taxon>Eukaryota</taxon>
        <taxon>Viridiplantae</taxon>
        <taxon>Streptophyta</taxon>
        <taxon>Embryophyta</taxon>
        <taxon>Tracheophyta</taxon>
        <taxon>Spermatophyta</taxon>
        <taxon>Magnoliopsida</taxon>
        <taxon>eudicotyledons</taxon>
        <taxon>Gunneridae</taxon>
        <taxon>Pentapetalae</taxon>
        <taxon>rosids</taxon>
        <taxon>Vitales</taxon>
        <taxon>Vitaceae</taxon>
        <taxon>Viteae</taxon>
        <taxon>Vitis</taxon>
    </lineage>
</organism>
<dbReference type="EMBL" id="QGNW01001107">
    <property type="protein sequence ID" value="RVW55778.1"/>
    <property type="molecule type" value="Genomic_DNA"/>
</dbReference>
<dbReference type="PANTHER" id="PTHR36617">
    <property type="entry name" value="PROTEIN, PUTATIVE-RELATED"/>
    <property type="match status" value="1"/>
</dbReference>
<proteinExistence type="predicted"/>
<dbReference type="Proteomes" id="UP000288805">
    <property type="component" value="Unassembled WGS sequence"/>
</dbReference>
<protein>
    <submittedName>
        <fullName evidence="1">Uncharacterized protein</fullName>
    </submittedName>
</protein>